<proteinExistence type="predicted"/>
<gene>
    <name evidence="1" type="ORF">L1987_86361</name>
</gene>
<dbReference type="EMBL" id="CM042046">
    <property type="protein sequence ID" value="KAI3676748.1"/>
    <property type="molecule type" value="Genomic_DNA"/>
</dbReference>
<evidence type="ECO:0000313" key="2">
    <source>
        <dbReference type="Proteomes" id="UP001056120"/>
    </source>
</evidence>
<protein>
    <submittedName>
        <fullName evidence="1">Uncharacterized protein</fullName>
    </submittedName>
</protein>
<evidence type="ECO:0000313" key="1">
    <source>
        <dbReference type="EMBL" id="KAI3676748.1"/>
    </source>
</evidence>
<dbReference type="Proteomes" id="UP001056120">
    <property type="component" value="Linkage Group LG29"/>
</dbReference>
<accession>A0ACB8XZ74</accession>
<sequence length="87" mass="10024">MDKALHLVNNSIGSGRGVAKRLFIDLNQRPEEEETYDQPKFVGQSLVAADNSLRYHWDKNEDNALAIIRDRKVKLLSYPYAKENDFS</sequence>
<keyword evidence="2" id="KW-1185">Reference proteome</keyword>
<reference evidence="1 2" key="2">
    <citation type="journal article" date="2022" name="Mol. Ecol. Resour.">
        <title>The genomes of chicory, endive, great burdock and yacon provide insights into Asteraceae paleo-polyploidization history and plant inulin production.</title>
        <authorList>
            <person name="Fan W."/>
            <person name="Wang S."/>
            <person name="Wang H."/>
            <person name="Wang A."/>
            <person name="Jiang F."/>
            <person name="Liu H."/>
            <person name="Zhao H."/>
            <person name="Xu D."/>
            <person name="Zhang Y."/>
        </authorList>
    </citation>
    <scope>NUCLEOTIDE SEQUENCE [LARGE SCALE GENOMIC DNA]</scope>
    <source>
        <strain evidence="2">cv. Yunnan</strain>
        <tissue evidence="1">Leaves</tissue>
    </source>
</reference>
<name>A0ACB8XZ74_9ASTR</name>
<organism evidence="1 2">
    <name type="scientific">Smallanthus sonchifolius</name>
    <dbReference type="NCBI Taxonomy" id="185202"/>
    <lineage>
        <taxon>Eukaryota</taxon>
        <taxon>Viridiplantae</taxon>
        <taxon>Streptophyta</taxon>
        <taxon>Embryophyta</taxon>
        <taxon>Tracheophyta</taxon>
        <taxon>Spermatophyta</taxon>
        <taxon>Magnoliopsida</taxon>
        <taxon>eudicotyledons</taxon>
        <taxon>Gunneridae</taxon>
        <taxon>Pentapetalae</taxon>
        <taxon>asterids</taxon>
        <taxon>campanulids</taxon>
        <taxon>Asterales</taxon>
        <taxon>Asteraceae</taxon>
        <taxon>Asteroideae</taxon>
        <taxon>Heliantheae alliance</taxon>
        <taxon>Millerieae</taxon>
        <taxon>Smallanthus</taxon>
    </lineage>
</organism>
<comment type="caution">
    <text evidence="1">The sequence shown here is derived from an EMBL/GenBank/DDBJ whole genome shotgun (WGS) entry which is preliminary data.</text>
</comment>
<reference evidence="2" key="1">
    <citation type="journal article" date="2022" name="Mol. Ecol. Resour.">
        <title>The genomes of chicory, endive, great burdock and yacon provide insights into Asteraceae palaeo-polyploidization history and plant inulin production.</title>
        <authorList>
            <person name="Fan W."/>
            <person name="Wang S."/>
            <person name="Wang H."/>
            <person name="Wang A."/>
            <person name="Jiang F."/>
            <person name="Liu H."/>
            <person name="Zhao H."/>
            <person name="Xu D."/>
            <person name="Zhang Y."/>
        </authorList>
    </citation>
    <scope>NUCLEOTIDE SEQUENCE [LARGE SCALE GENOMIC DNA]</scope>
    <source>
        <strain evidence="2">cv. Yunnan</strain>
    </source>
</reference>